<protein>
    <submittedName>
        <fullName evidence="1">Uncharacterized protein</fullName>
    </submittedName>
</protein>
<sequence length="34" mass="3774">MVGAISELRAAFSTFRDCWQATILTWSMAIINGL</sequence>
<gene>
    <name evidence="1" type="ORF">GSTUAT00001150001</name>
</gene>
<name>A0A292Q6Q5_9PEZI</name>
<keyword evidence="2" id="KW-1185">Reference proteome</keyword>
<accession>A0A292Q6Q5</accession>
<dbReference type="Proteomes" id="UP001412239">
    <property type="component" value="Unassembled WGS sequence"/>
</dbReference>
<dbReference type="EMBL" id="LN890956">
    <property type="protein sequence ID" value="CUS14625.1"/>
    <property type="molecule type" value="Genomic_DNA"/>
</dbReference>
<dbReference type="AlphaFoldDB" id="A0A292Q6Q5"/>
<evidence type="ECO:0000313" key="2">
    <source>
        <dbReference type="Proteomes" id="UP001412239"/>
    </source>
</evidence>
<proteinExistence type="predicted"/>
<evidence type="ECO:0000313" key="1">
    <source>
        <dbReference type="EMBL" id="CUS14625.1"/>
    </source>
</evidence>
<organism evidence="1 2">
    <name type="scientific">Tuber aestivum</name>
    <name type="common">summer truffle</name>
    <dbReference type="NCBI Taxonomy" id="59557"/>
    <lineage>
        <taxon>Eukaryota</taxon>
        <taxon>Fungi</taxon>
        <taxon>Dikarya</taxon>
        <taxon>Ascomycota</taxon>
        <taxon>Pezizomycotina</taxon>
        <taxon>Pezizomycetes</taxon>
        <taxon>Pezizales</taxon>
        <taxon>Tuberaceae</taxon>
        <taxon>Tuber</taxon>
    </lineage>
</organism>
<reference evidence="1" key="1">
    <citation type="submission" date="2015-10" db="EMBL/GenBank/DDBJ databases">
        <authorList>
            <person name="Regsiter A."/>
            <person name="william w."/>
        </authorList>
    </citation>
    <scope>NUCLEOTIDE SEQUENCE</scope>
    <source>
        <strain evidence="1">Montdore</strain>
    </source>
</reference>